<name>A0A395LYS2_9BACT</name>
<comment type="caution">
    <text evidence="1">The sequence shown here is derived from an EMBL/GenBank/DDBJ whole genome shotgun (WGS) entry which is preliminary data.</text>
</comment>
<dbReference type="EMBL" id="PHFL01000060">
    <property type="protein sequence ID" value="RFM23680.1"/>
    <property type="molecule type" value="Genomic_DNA"/>
</dbReference>
<evidence type="ECO:0000313" key="1">
    <source>
        <dbReference type="EMBL" id="RFM23680.1"/>
    </source>
</evidence>
<protein>
    <submittedName>
        <fullName evidence="1">Uncharacterized protein</fullName>
    </submittedName>
</protein>
<organism evidence="1 2">
    <name type="scientific">Candidatus Thermochlorobacter aerophilus</name>
    <dbReference type="NCBI Taxonomy" id="1868324"/>
    <lineage>
        <taxon>Bacteria</taxon>
        <taxon>Pseudomonadati</taxon>
        <taxon>Chlorobiota</taxon>
        <taxon>Chlorobiia</taxon>
        <taxon>Chlorobiales</taxon>
        <taxon>Candidatus Thermochlorobacteriaceae</taxon>
        <taxon>Candidatus Thermochlorobacter</taxon>
    </lineage>
</organism>
<accession>A0A395LYS2</accession>
<dbReference type="Proteomes" id="UP000266389">
    <property type="component" value="Unassembled WGS sequence"/>
</dbReference>
<evidence type="ECO:0000313" key="2">
    <source>
        <dbReference type="Proteomes" id="UP000266389"/>
    </source>
</evidence>
<gene>
    <name evidence="1" type="ORF">D0433_09940</name>
</gene>
<proteinExistence type="predicted"/>
<dbReference type="AlphaFoldDB" id="A0A395LYS2"/>
<reference evidence="1 2" key="1">
    <citation type="journal article" date="2011" name="ISME J.">
        <title>Community ecology of hot spring cyanobacterial mats: predominant populations and their functional potential.</title>
        <authorList>
            <person name="Klatt C.G."/>
            <person name="Wood J.M."/>
            <person name="Rusch D.B."/>
            <person name="Bateson M.M."/>
            <person name="Hamamura N."/>
            <person name="Heidelberg J.F."/>
            <person name="Grossman A.R."/>
            <person name="Bhaya D."/>
            <person name="Cohan F.M."/>
            <person name="Kuhl M."/>
            <person name="Bryant D.A."/>
            <person name="Ward D.M."/>
        </authorList>
    </citation>
    <scope>NUCLEOTIDE SEQUENCE [LARGE SCALE GENOMIC DNA]</scope>
    <source>
        <strain evidence="1">OS</strain>
    </source>
</reference>
<sequence length="64" mass="7627">MKCQFCCIVPHLSFVFQVLFSAMPHAFFVHSRALFRVIPSFGEESRVWMLRFAQHDRPKCHSER</sequence>